<evidence type="ECO:0000256" key="7">
    <source>
        <dbReference type="ARBA" id="ARBA00023136"/>
    </source>
</evidence>
<gene>
    <name evidence="10" type="ORF">A2890_01505</name>
</gene>
<comment type="caution">
    <text evidence="10">The sequence shown here is derived from an EMBL/GenBank/DDBJ whole genome shotgun (WGS) entry which is preliminary data.</text>
</comment>
<evidence type="ECO:0008006" key="12">
    <source>
        <dbReference type="Google" id="ProtNLM"/>
    </source>
</evidence>
<dbReference type="InterPro" id="IPR003369">
    <property type="entry name" value="TatA/B/E"/>
</dbReference>
<dbReference type="GO" id="GO:0015031">
    <property type="term" value="P:protein transport"/>
    <property type="evidence" value="ECO:0007669"/>
    <property type="project" value="UniProtKB-KW"/>
</dbReference>
<keyword evidence="3 9" id="KW-0812">Transmembrane</keyword>
<proteinExistence type="predicted"/>
<dbReference type="GO" id="GO:0016020">
    <property type="term" value="C:membrane"/>
    <property type="evidence" value="ECO:0007669"/>
    <property type="project" value="UniProtKB-ARBA"/>
</dbReference>
<dbReference type="EMBL" id="MEVL01000020">
    <property type="protein sequence ID" value="OGC61189.1"/>
    <property type="molecule type" value="Genomic_DNA"/>
</dbReference>
<reference evidence="10 11" key="1">
    <citation type="journal article" date="2016" name="Nat. Commun.">
        <title>Thousands of microbial genomes shed light on interconnected biogeochemical processes in an aquifer system.</title>
        <authorList>
            <person name="Anantharaman K."/>
            <person name="Brown C.T."/>
            <person name="Hug L.A."/>
            <person name="Sharon I."/>
            <person name="Castelle C.J."/>
            <person name="Probst A.J."/>
            <person name="Thomas B.C."/>
            <person name="Singh A."/>
            <person name="Wilkins M.J."/>
            <person name="Karaoz U."/>
            <person name="Brodie E.L."/>
            <person name="Williams K.H."/>
            <person name="Hubbard S.S."/>
            <person name="Banfield J.F."/>
        </authorList>
    </citation>
    <scope>NUCLEOTIDE SEQUENCE [LARGE SCALE GENOMIC DNA]</scope>
</reference>
<evidence type="ECO:0000256" key="8">
    <source>
        <dbReference type="SAM" id="MobiDB-lite"/>
    </source>
</evidence>
<sequence>MFANIGPAEAIIILIALISAIFGRKKTTEIARDVGQASLEFKKAQKEYKDAVEDLKKPVNEVLNTNPVEEAAKAEEPPPVDAAKAEVEQLAQLAQQAKDKSKSKGGEI</sequence>
<name>A0A1F4VVI6_UNCKA</name>
<evidence type="ECO:0000256" key="9">
    <source>
        <dbReference type="SAM" id="Phobius"/>
    </source>
</evidence>
<keyword evidence="7 9" id="KW-0472">Membrane</keyword>
<evidence type="ECO:0000313" key="11">
    <source>
        <dbReference type="Proteomes" id="UP000176967"/>
    </source>
</evidence>
<dbReference type="Proteomes" id="UP000176967">
    <property type="component" value="Unassembled WGS sequence"/>
</dbReference>
<evidence type="ECO:0000256" key="6">
    <source>
        <dbReference type="ARBA" id="ARBA00023010"/>
    </source>
</evidence>
<keyword evidence="6" id="KW-0811">Translocation</keyword>
<evidence type="ECO:0000256" key="2">
    <source>
        <dbReference type="ARBA" id="ARBA00022448"/>
    </source>
</evidence>
<keyword evidence="4" id="KW-0653">Protein transport</keyword>
<evidence type="ECO:0000256" key="3">
    <source>
        <dbReference type="ARBA" id="ARBA00022692"/>
    </source>
</evidence>
<evidence type="ECO:0000256" key="4">
    <source>
        <dbReference type="ARBA" id="ARBA00022927"/>
    </source>
</evidence>
<keyword evidence="5 9" id="KW-1133">Transmembrane helix</keyword>
<feature type="region of interest" description="Disordered" evidence="8">
    <location>
        <begin position="60"/>
        <end position="82"/>
    </location>
</feature>
<evidence type="ECO:0000256" key="5">
    <source>
        <dbReference type="ARBA" id="ARBA00022989"/>
    </source>
</evidence>
<accession>A0A1F4VVI6</accession>
<protein>
    <recommendedName>
        <fullName evidence="12">Sec-independent protein translocase protein TatA</fullName>
    </recommendedName>
</protein>
<dbReference type="Pfam" id="PF02416">
    <property type="entry name" value="TatA_B_E"/>
    <property type="match status" value="1"/>
</dbReference>
<dbReference type="STRING" id="1802628.A2890_01505"/>
<dbReference type="Gene3D" id="1.20.5.3310">
    <property type="match status" value="1"/>
</dbReference>
<evidence type="ECO:0000313" key="10">
    <source>
        <dbReference type="EMBL" id="OGC61189.1"/>
    </source>
</evidence>
<dbReference type="AlphaFoldDB" id="A0A1F4VVI6"/>
<evidence type="ECO:0000256" key="1">
    <source>
        <dbReference type="ARBA" id="ARBA00004167"/>
    </source>
</evidence>
<organism evidence="10 11">
    <name type="scientific">candidate division WWE3 bacterium RIFCSPLOWO2_01_FULL_53_14</name>
    <dbReference type="NCBI Taxonomy" id="1802628"/>
    <lineage>
        <taxon>Bacteria</taxon>
        <taxon>Katanobacteria</taxon>
    </lineage>
</organism>
<keyword evidence="2" id="KW-0813">Transport</keyword>
<feature type="transmembrane region" description="Helical" evidence="9">
    <location>
        <begin position="6"/>
        <end position="23"/>
    </location>
</feature>
<comment type="subcellular location">
    <subcellularLocation>
        <location evidence="1">Membrane</location>
        <topology evidence="1">Single-pass membrane protein</topology>
    </subcellularLocation>
</comment>